<feature type="binding site" evidence="9">
    <location>
        <position position="288"/>
    </location>
    <ligand>
        <name>Mg(2+)</name>
        <dbReference type="ChEBI" id="CHEBI:18420"/>
        <label>1</label>
    </ligand>
</feature>
<dbReference type="GO" id="GO:0046872">
    <property type="term" value="F:metal ion binding"/>
    <property type="evidence" value="ECO:0007669"/>
    <property type="project" value="UniProtKB-KW"/>
</dbReference>
<evidence type="ECO:0000313" key="11">
    <source>
        <dbReference type="EMBL" id="CAF1299414.1"/>
    </source>
</evidence>
<comment type="cofactor">
    <cofactor evidence="9">
        <name>Mg(2+)</name>
        <dbReference type="ChEBI" id="CHEBI:18420"/>
    </cofactor>
    <text evidence="9">Binds 2 magnesium ions per subunit.</text>
</comment>
<dbReference type="InterPro" id="IPR050792">
    <property type="entry name" value="ADP-ribosylglycohydrolase"/>
</dbReference>
<dbReference type="Gene3D" id="1.10.4080.10">
    <property type="entry name" value="ADP-ribosylation/Crystallin J1"/>
    <property type="match status" value="2"/>
</dbReference>
<dbReference type="InterPro" id="IPR000768">
    <property type="entry name" value="ART"/>
</dbReference>
<feature type="binding site" evidence="9">
    <location>
        <position position="287"/>
    </location>
    <ligand>
        <name>Mg(2+)</name>
        <dbReference type="ChEBI" id="CHEBI:18420"/>
        <label>1</label>
    </ligand>
</feature>
<evidence type="ECO:0000256" key="4">
    <source>
        <dbReference type="ARBA" id="ARBA00022679"/>
    </source>
</evidence>
<dbReference type="Pfam" id="PF03747">
    <property type="entry name" value="ADP_ribosyl_GH"/>
    <property type="match status" value="2"/>
</dbReference>
<keyword evidence="9" id="KW-0479">Metal-binding</keyword>
<dbReference type="PANTHER" id="PTHR16222">
    <property type="entry name" value="ADP-RIBOSYLGLYCOHYDROLASE"/>
    <property type="match status" value="1"/>
</dbReference>
<comment type="similarity">
    <text evidence="1 10">Belongs to the Arg-specific ADP-ribosyltransferase family.</text>
</comment>
<dbReference type="Proteomes" id="UP000663864">
    <property type="component" value="Unassembled WGS sequence"/>
</dbReference>
<dbReference type="EC" id="2.4.2.31" evidence="10"/>
<evidence type="ECO:0000256" key="9">
    <source>
        <dbReference type="PIRSR" id="PIRSR605502-1"/>
    </source>
</evidence>
<dbReference type="GO" id="GO:0016779">
    <property type="term" value="F:nucleotidyltransferase activity"/>
    <property type="evidence" value="ECO:0007669"/>
    <property type="project" value="UniProtKB-KW"/>
</dbReference>
<dbReference type="GO" id="GO:0016787">
    <property type="term" value="F:hydrolase activity"/>
    <property type="evidence" value="ECO:0007669"/>
    <property type="project" value="UniProtKB-KW"/>
</dbReference>
<proteinExistence type="inferred from homology"/>
<comment type="catalytic activity">
    <reaction evidence="7 10">
        <text>L-arginyl-[protein] + NAD(+) = N(omega)-(ADP-D-ribosyl)-L-arginyl-[protein] + nicotinamide + H(+)</text>
        <dbReference type="Rhea" id="RHEA:19149"/>
        <dbReference type="Rhea" id="RHEA-COMP:10532"/>
        <dbReference type="Rhea" id="RHEA-COMP:15087"/>
        <dbReference type="ChEBI" id="CHEBI:15378"/>
        <dbReference type="ChEBI" id="CHEBI:17154"/>
        <dbReference type="ChEBI" id="CHEBI:29965"/>
        <dbReference type="ChEBI" id="CHEBI:57540"/>
        <dbReference type="ChEBI" id="CHEBI:142554"/>
        <dbReference type="EC" id="2.4.2.31"/>
    </reaction>
</comment>
<evidence type="ECO:0000256" key="5">
    <source>
        <dbReference type="ARBA" id="ARBA00022695"/>
    </source>
</evidence>
<comment type="catalytic activity">
    <reaction evidence="8">
        <text>alpha-NAD(+) + H2O = ADP-D-ribose + nicotinamide + H(+)</text>
        <dbReference type="Rhea" id="RHEA:68792"/>
        <dbReference type="ChEBI" id="CHEBI:15377"/>
        <dbReference type="ChEBI" id="CHEBI:15378"/>
        <dbReference type="ChEBI" id="CHEBI:17154"/>
        <dbReference type="ChEBI" id="CHEBI:57967"/>
        <dbReference type="ChEBI" id="CHEBI:77017"/>
    </reaction>
</comment>
<gene>
    <name evidence="11" type="ORF">ZHD862_LOCUS27881</name>
</gene>
<dbReference type="SUPFAM" id="SSF101478">
    <property type="entry name" value="ADP-ribosylglycohydrolase"/>
    <property type="match status" value="1"/>
</dbReference>
<evidence type="ECO:0000256" key="7">
    <source>
        <dbReference type="ARBA" id="ARBA00047597"/>
    </source>
</evidence>
<name>A0A815DLI1_9BILA</name>
<evidence type="ECO:0000256" key="2">
    <source>
        <dbReference type="ARBA" id="ARBA00010702"/>
    </source>
</evidence>
<sequence length="513" mass="57905">MKQAKRRANTNPLYGLTIDESAAIYLYTMQLNDRSFSRMLNEALRYKDQTEVKNYWFNYLRLIWSALKKLPSIKDNVYQGTIRRIKEKYLKKQVFTWWGITSCTQIQDNIVSAIRDKNSTLLKIKILNGKDISAYSCKSNENEIVLLPGTRLRVNNVSYNANFCIDEISLEEINDETLESITTLNQTKKCTVKDGPLDKIWLDCRFKDQEGTTIIKPNEYEAYLTEPPETIDESILNRIKGSIFGLILGDALGAHVEFRPHSYLVANPVTDLQGGGTWGLEKGQFTDDGSMILCLANSLVARHGFEPYDQLVRYKCAHGAAGNGVLMRLAPVPLFFYKNPEIAVTLSGISGQITHGDKKAVDACRYYGALIVAAMYGVDKNRLLSEDFYLSKIKNWLKHDPLVPEIEKIVEGSFMKDKGYDAGIRGKGYVVNSLEAALWAFWSTHSFKEGALAAVNLGDDTDTTAAIYGELAGAYYGYDQLPPEWINSVYSKSFIECLCKWIAYEGKQLKSKN</sequence>
<reference evidence="11" key="1">
    <citation type="submission" date="2021-02" db="EMBL/GenBank/DDBJ databases">
        <authorList>
            <person name="Nowell W R."/>
        </authorList>
    </citation>
    <scope>NUCLEOTIDE SEQUENCE</scope>
</reference>
<accession>A0A815DLI1</accession>
<dbReference type="Gene3D" id="3.90.176.10">
    <property type="entry name" value="Toxin ADP-ribosyltransferase, Chain A, domain 1"/>
    <property type="match status" value="1"/>
</dbReference>
<keyword evidence="9" id="KW-0460">Magnesium</keyword>
<feature type="binding site" evidence="9">
    <location>
        <position position="463"/>
    </location>
    <ligand>
        <name>Mg(2+)</name>
        <dbReference type="ChEBI" id="CHEBI:18420"/>
        <label>1</label>
    </ligand>
</feature>
<dbReference type="GO" id="GO:0106274">
    <property type="term" value="F:NAD+-protein-arginine ADP-ribosyltransferase activity"/>
    <property type="evidence" value="ECO:0007669"/>
    <property type="project" value="UniProtKB-EC"/>
</dbReference>
<keyword evidence="4 10" id="KW-0808">Transferase</keyword>
<protein>
    <recommendedName>
        <fullName evidence="10">NAD(P)(+)--arginine ADP-ribosyltransferase</fullName>
        <ecNumber evidence="10">2.4.2.31</ecNumber>
    </recommendedName>
    <alternativeName>
        <fullName evidence="10">Mono(ADP-ribosyl)transferase</fullName>
    </alternativeName>
</protein>
<keyword evidence="10" id="KW-0520">NAD</keyword>
<dbReference type="InterPro" id="IPR005502">
    <property type="entry name" value="Ribosyl_crysJ1"/>
</dbReference>
<dbReference type="EMBL" id="CAJNOT010002254">
    <property type="protein sequence ID" value="CAF1299414.1"/>
    <property type="molecule type" value="Genomic_DNA"/>
</dbReference>
<keyword evidence="6" id="KW-0378">Hydrolase</keyword>
<keyword evidence="3 10" id="KW-0328">Glycosyltransferase</keyword>
<dbReference type="PROSITE" id="PS51996">
    <property type="entry name" value="TR_MART"/>
    <property type="match status" value="1"/>
</dbReference>
<evidence type="ECO:0000256" key="10">
    <source>
        <dbReference type="RuleBase" id="RU361228"/>
    </source>
</evidence>
<dbReference type="SUPFAM" id="SSF56399">
    <property type="entry name" value="ADP-ribosylation"/>
    <property type="match status" value="1"/>
</dbReference>
<dbReference type="AlphaFoldDB" id="A0A815DLI1"/>
<feature type="binding site" evidence="9">
    <location>
        <position position="460"/>
    </location>
    <ligand>
        <name>Mg(2+)</name>
        <dbReference type="ChEBI" id="CHEBI:18420"/>
        <label>1</label>
    </ligand>
</feature>
<dbReference type="InterPro" id="IPR036705">
    <property type="entry name" value="Ribosyl_crysJ1_sf"/>
</dbReference>
<feature type="binding site" evidence="9">
    <location>
        <position position="462"/>
    </location>
    <ligand>
        <name>Mg(2+)</name>
        <dbReference type="ChEBI" id="CHEBI:18420"/>
        <label>1</label>
    </ligand>
</feature>
<organism evidence="11 12">
    <name type="scientific">Rotaria sordida</name>
    <dbReference type="NCBI Taxonomy" id="392033"/>
    <lineage>
        <taxon>Eukaryota</taxon>
        <taxon>Metazoa</taxon>
        <taxon>Spiralia</taxon>
        <taxon>Gnathifera</taxon>
        <taxon>Rotifera</taxon>
        <taxon>Eurotatoria</taxon>
        <taxon>Bdelloidea</taxon>
        <taxon>Philodinida</taxon>
        <taxon>Philodinidae</taxon>
        <taxon>Rotaria</taxon>
    </lineage>
</organism>
<dbReference type="Pfam" id="PF01129">
    <property type="entry name" value="ART"/>
    <property type="match status" value="1"/>
</dbReference>
<evidence type="ECO:0000313" key="12">
    <source>
        <dbReference type="Proteomes" id="UP000663864"/>
    </source>
</evidence>
<feature type="binding site" evidence="9">
    <location>
        <position position="286"/>
    </location>
    <ligand>
        <name>Mg(2+)</name>
        <dbReference type="ChEBI" id="CHEBI:18420"/>
        <label>1</label>
    </ligand>
</feature>
<keyword evidence="5" id="KW-0548">Nucleotidyltransferase</keyword>
<evidence type="ECO:0000256" key="6">
    <source>
        <dbReference type="ARBA" id="ARBA00022801"/>
    </source>
</evidence>
<comment type="similarity">
    <text evidence="2">Belongs to the ADP-ribosylglycohydrolase family.</text>
</comment>
<dbReference type="PANTHER" id="PTHR16222:SF24">
    <property type="entry name" value="ADP-RIBOSYLHYDROLASE ARH3"/>
    <property type="match status" value="1"/>
</dbReference>
<keyword evidence="10" id="KW-0521">NADP</keyword>
<evidence type="ECO:0000256" key="3">
    <source>
        <dbReference type="ARBA" id="ARBA00022676"/>
    </source>
</evidence>
<evidence type="ECO:0000256" key="8">
    <source>
        <dbReference type="ARBA" id="ARBA00049015"/>
    </source>
</evidence>
<evidence type="ECO:0000256" key="1">
    <source>
        <dbReference type="ARBA" id="ARBA00009558"/>
    </source>
</evidence>
<comment type="caution">
    <text evidence="11">The sequence shown here is derived from an EMBL/GenBank/DDBJ whole genome shotgun (WGS) entry which is preliminary data.</text>
</comment>